<proteinExistence type="predicted"/>
<accession>A0A9P8TIW0</accession>
<reference evidence="1" key="1">
    <citation type="journal article" date="2021" name="Open Biol.">
        <title>Shared evolutionary footprints suggest mitochondrial oxidative damage underlies multiple complex I losses in fungi.</title>
        <authorList>
            <person name="Schikora-Tamarit M.A."/>
            <person name="Marcet-Houben M."/>
            <person name="Nosek J."/>
            <person name="Gabaldon T."/>
        </authorList>
    </citation>
    <scope>NUCLEOTIDE SEQUENCE</scope>
    <source>
        <strain evidence="1">CBS2887</strain>
    </source>
</reference>
<reference evidence="1" key="2">
    <citation type="submission" date="2021-01" db="EMBL/GenBank/DDBJ databases">
        <authorList>
            <person name="Schikora-Tamarit M.A."/>
        </authorList>
    </citation>
    <scope>NUCLEOTIDE SEQUENCE</scope>
    <source>
        <strain evidence="1">CBS2887</strain>
    </source>
</reference>
<dbReference type="EMBL" id="JAEUBG010004734">
    <property type="protein sequence ID" value="KAH3680449.1"/>
    <property type="molecule type" value="Genomic_DNA"/>
</dbReference>
<evidence type="ECO:0000313" key="2">
    <source>
        <dbReference type="Proteomes" id="UP000774326"/>
    </source>
</evidence>
<evidence type="ECO:0000313" key="1">
    <source>
        <dbReference type="EMBL" id="KAH3680449.1"/>
    </source>
</evidence>
<dbReference type="AlphaFoldDB" id="A0A9P8TIW0"/>
<protein>
    <submittedName>
        <fullName evidence="1">Uncharacterized protein</fullName>
    </submittedName>
</protein>
<keyword evidence="2" id="KW-1185">Reference proteome</keyword>
<organism evidence="1 2">
    <name type="scientific">Wickerhamomyces pijperi</name>
    <name type="common">Yeast</name>
    <name type="synonym">Pichia pijperi</name>
    <dbReference type="NCBI Taxonomy" id="599730"/>
    <lineage>
        <taxon>Eukaryota</taxon>
        <taxon>Fungi</taxon>
        <taxon>Dikarya</taxon>
        <taxon>Ascomycota</taxon>
        <taxon>Saccharomycotina</taxon>
        <taxon>Saccharomycetes</taxon>
        <taxon>Phaffomycetales</taxon>
        <taxon>Wickerhamomycetaceae</taxon>
        <taxon>Wickerhamomyces</taxon>
    </lineage>
</organism>
<gene>
    <name evidence="1" type="ORF">WICPIJ_008278</name>
</gene>
<comment type="caution">
    <text evidence="1">The sequence shown here is derived from an EMBL/GenBank/DDBJ whole genome shotgun (WGS) entry which is preliminary data.</text>
</comment>
<name>A0A9P8TIW0_WICPI</name>
<dbReference type="Proteomes" id="UP000774326">
    <property type="component" value="Unassembled WGS sequence"/>
</dbReference>
<sequence>MVVAVLAPGFTVDDGSALAVLELTSGLDKIVELLSVCVEAFGSSASVTSPEFNSSISGSGSSFGSSISGLSSLEWIDDSSVSSAVNSVSVVVVVCCVFKSSEVSSTNGSSTVNSSSVAFLEFVFESSSTATGFSTSVPISSATGSSTIGSASTVSVLSGFSSTVGVVSVVSVTDGVDSAWLSELAGSSTSGENSFNSGSLADSNGTEEEVLLAPIGETGSDFFLLLLTLPLLFFFPFESFPLTSNKPISLSNLPMISSSSILPSMTPF</sequence>